<keyword evidence="1" id="KW-1133">Transmembrane helix</keyword>
<evidence type="ECO:0000256" key="1">
    <source>
        <dbReference type="SAM" id="Phobius"/>
    </source>
</evidence>
<keyword evidence="1" id="KW-0812">Transmembrane</keyword>
<feature type="transmembrane region" description="Helical" evidence="1">
    <location>
        <begin position="331"/>
        <end position="354"/>
    </location>
</feature>
<proteinExistence type="predicted"/>
<feature type="transmembrane region" description="Helical" evidence="1">
    <location>
        <begin position="256"/>
        <end position="278"/>
    </location>
</feature>
<organism evidence="2 3">
    <name type="scientific">Ravibacter arvi</name>
    <dbReference type="NCBI Taxonomy" id="2051041"/>
    <lineage>
        <taxon>Bacteria</taxon>
        <taxon>Pseudomonadati</taxon>
        <taxon>Bacteroidota</taxon>
        <taxon>Cytophagia</taxon>
        <taxon>Cytophagales</taxon>
        <taxon>Spirosomataceae</taxon>
        <taxon>Ravibacter</taxon>
    </lineage>
</organism>
<feature type="transmembrane region" description="Helical" evidence="1">
    <location>
        <begin position="231"/>
        <end position="250"/>
    </location>
</feature>
<protein>
    <recommendedName>
        <fullName evidence="4">Tetratricopeptide repeat protein</fullName>
    </recommendedName>
</protein>
<keyword evidence="1" id="KW-0472">Membrane</keyword>
<feature type="transmembrane region" description="Helical" evidence="1">
    <location>
        <begin position="195"/>
        <end position="219"/>
    </location>
</feature>
<accession>A0ABP8LTX0</accession>
<dbReference type="SUPFAM" id="SSF48452">
    <property type="entry name" value="TPR-like"/>
    <property type="match status" value="1"/>
</dbReference>
<comment type="caution">
    <text evidence="2">The sequence shown here is derived from an EMBL/GenBank/DDBJ whole genome shotgun (WGS) entry which is preliminary data.</text>
</comment>
<evidence type="ECO:0000313" key="3">
    <source>
        <dbReference type="Proteomes" id="UP001501508"/>
    </source>
</evidence>
<dbReference type="EMBL" id="BAABEY010000012">
    <property type="protein sequence ID" value="GAA4435380.1"/>
    <property type="molecule type" value="Genomic_DNA"/>
</dbReference>
<feature type="transmembrane region" description="Helical" evidence="1">
    <location>
        <begin position="103"/>
        <end position="121"/>
    </location>
</feature>
<keyword evidence="3" id="KW-1185">Reference proteome</keyword>
<evidence type="ECO:0000313" key="2">
    <source>
        <dbReference type="EMBL" id="GAA4435380.1"/>
    </source>
</evidence>
<dbReference type="Gene3D" id="1.25.40.10">
    <property type="entry name" value="Tetratricopeptide repeat domain"/>
    <property type="match status" value="1"/>
</dbReference>
<feature type="transmembrane region" description="Helical" evidence="1">
    <location>
        <begin position="133"/>
        <end position="150"/>
    </location>
</feature>
<dbReference type="Proteomes" id="UP001501508">
    <property type="component" value="Unassembled WGS sequence"/>
</dbReference>
<reference evidence="3" key="1">
    <citation type="journal article" date="2019" name="Int. J. Syst. Evol. Microbiol.">
        <title>The Global Catalogue of Microorganisms (GCM) 10K type strain sequencing project: providing services to taxonomists for standard genome sequencing and annotation.</title>
        <authorList>
            <consortium name="The Broad Institute Genomics Platform"/>
            <consortium name="The Broad Institute Genome Sequencing Center for Infectious Disease"/>
            <person name="Wu L."/>
            <person name="Ma J."/>
        </authorList>
    </citation>
    <scope>NUCLEOTIDE SEQUENCE [LARGE SCALE GENOMIC DNA]</scope>
    <source>
        <strain evidence="3">JCM 31920</strain>
    </source>
</reference>
<sequence>MTLFLFGLILVSLAGAVFFSGLLYPGQRVAWDLVTQLQERLVPANRIDFEGLRFEVPVPSAYVTGQFAAPLMMPDVITSLAFMLLALAGLSTVLAGLTTLSRFWFLGGMGIFILLFVFSRTEMIAFAGLPERIVLVSALLCFNGVAYYFHAFRPHTALVTRIFAFAGLSALLLAAVFFSGTAAPLYTFLVYSLPLWLVPTLVFLVVCATEIIYGLVWVATSRATGMGKKSLVNLAVMLLIYLLVLVFAYVGNTRMATWGIVLVPVYFLAAAAALIGLFGFRLRCESTEGQLPFRSSGFWIYSGLMLISIGMTGIAVIAANDPLLELLEDTVVNAQLGMGVVFVFYIVANFVPLFRNGLQVHKVLYKPQNFSLTKARIIGFGVVIGLFSMQNLFPVKQGIAGYFNGLGDRHLLTEEYVLAEQYYRMSLQQALQNHKGNYALASLARIQGDNSAAVFYYRQATLKKPSPQAYVGLGNLLAHDNLYFEAMFSLKEGARAFPGNGQILNNLGMLYAKTNLADSAYYFLHLAEKEAGDVPAANILGVLSGVLEPAELDSVSNAMKAGNDLVWAANRLLVSNLTGKRTPLEARRDAIRKDSLLNAAGYAYWLNYAYNQAGNDSLLAAKLKRIVGKNNAMSDDLLLATAHADFYGGDKTNAIETVLTLAEGEGEQVSLYRKVLGHWFLQLGLYDAAIGFFSRVSEPEGVIGEAIAQSLAGNQSVAAIILERLKASGYDSARVAAFQDRVVSLKKLPSKSDSLLVLARSSATEGAYRALLRHNPFDSRAVAETVAFLTRQKPSRTEAAYQVVVNALRFNDKSPVLWEQYVLLNLELGLLNEAEEGMENVRKYAAEADYHRFFTHYQQIRSLKQKERAEFQ</sequence>
<evidence type="ECO:0008006" key="4">
    <source>
        <dbReference type="Google" id="ProtNLM"/>
    </source>
</evidence>
<feature type="transmembrane region" description="Helical" evidence="1">
    <location>
        <begin position="76"/>
        <end position="96"/>
    </location>
</feature>
<feature type="transmembrane region" description="Helical" evidence="1">
    <location>
        <begin position="375"/>
        <end position="393"/>
    </location>
</feature>
<gene>
    <name evidence="2" type="ORF">GCM10023091_11690</name>
</gene>
<name>A0ABP8LTX0_9BACT</name>
<feature type="transmembrane region" description="Helical" evidence="1">
    <location>
        <begin position="162"/>
        <end position="189"/>
    </location>
</feature>
<dbReference type="InterPro" id="IPR011990">
    <property type="entry name" value="TPR-like_helical_dom_sf"/>
</dbReference>
<feature type="transmembrane region" description="Helical" evidence="1">
    <location>
        <begin position="298"/>
        <end position="319"/>
    </location>
</feature>